<accession>A0A9P3FZ12</accession>
<evidence type="ECO:0000313" key="3">
    <source>
        <dbReference type="Proteomes" id="UP000703269"/>
    </source>
</evidence>
<protein>
    <submittedName>
        <fullName evidence="2">F-box protein</fullName>
    </submittedName>
</protein>
<name>A0A9P3FZ12_9APHY</name>
<dbReference type="OrthoDB" id="2780168at2759"/>
<evidence type="ECO:0000313" key="2">
    <source>
        <dbReference type="EMBL" id="GJE84950.1"/>
    </source>
</evidence>
<dbReference type="Proteomes" id="UP000703269">
    <property type="component" value="Unassembled WGS sequence"/>
</dbReference>
<dbReference type="AlphaFoldDB" id="A0A9P3FZ12"/>
<proteinExistence type="predicted"/>
<evidence type="ECO:0000259" key="1">
    <source>
        <dbReference type="PROSITE" id="PS50181"/>
    </source>
</evidence>
<reference evidence="2 3" key="1">
    <citation type="submission" date="2021-08" db="EMBL/GenBank/DDBJ databases">
        <title>Draft Genome Sequence of Phanerochaete sordida strain YK-624.</title>
        <authorList>
            <person name="Mori T."/>
            <person name="Dohra H."/>
            <person name="Suzuki T."/>
            <person name="Kawagishi H."/>
            <person name="Hirai H."/>
        </authorList>
    </citation>
    <scope>NUCLEOTIDE SEQUENCE [LARGE SCALE GENOMIC DNA]</scope>
    <source>
        <strain evidence="2 3">YK-624</strain>
    </source>
</reference>
<dbReference type="EMBL" id="BPQB01000001">
    <property type="protein sequence ID" value="GJE84950.1"/>
    <property type="molecule type" value="Genomic_DNA"/>
</dbReference>
<organism evidence="2 3">
    <name type="scientific">Phanerochaete sordida</name>
    <dbReference type="NCBI Taxonomy" id="48140"/>
    <lineage>
        <taxon>Eukaryota</taxon>
        <taxon>Fungi</taxon>
        <taxon>Dikarya</taxon>
        <taxon>Basidiomycota</taxon>
        <taxon>Agaricomycotina</taxon>
        <taxon>Agaricomycetes</taxon>
        <taxon>Polyporales</taxon>
        <taxon>Phanerochaetaceae</taxon>
        <taxon>Phanerochaete</taxon>
    </lineage>
</organism>
<dbReference type="InterPro" id="IPR001810">
    <property type="entry name" value="F-box_dom"/>
</dbReference>
<comment type="caution">
    <text evidence="2">The sequence shown here is derived from an EMBL/GenBank/DDBJ whole genome shotgun (WGS) entry which is preliminary data.</text>
</comment>
<sequence length="648" mass="74999">MDQPRPPSPRAQKRLEDLPNELLFEILKHLDVGDSQGHFAFNVFHVLPRVSQRFRSIAQAYWRRRHKFFHDLAAFERQVKISEPDYYRLSARQVEEVQGSGMSWDKQAIRSICVGRLQYPICGEQFESKKPLALPLAFLEMPNLESWTVWDAAEQPPGLYCLSLPRHAPRIKHLGLLWTWANCVPCVEEFANLQSLRIIASARRALQRRAVVQPYRVITVTVTTLAVHEVSPDETLIRDFCDGARFTFPNLRVLHFADTNTPVPEVYDFIRRHDTLREVNVSFDRWTARPLASLRLEALVKLIDGTGHWIRAENQSSHLVDQPSFAQYVAHAEVPRDFVYNWGAFYELAFSRAPIPGAVGPQQPRYICTALAIKFLEKDDGFRLTSQLPADVWSFMVPDQDRGSPGHLLSSVQELRLSFAIEQDTVYTFSDEMEKLANGVRAMPSLRKLALNWPVTHAYWDCMYDDPYRVRDPGTRYICSACEPFRVPFLDWLAPPFFYWTCEPMTLYRLSLSSLEHDVDELGMERLEDTIRLVLLLDEDTPLDRDDPDLLFRAWEARNYPMVSMWVKILAGLAPDLEELDWYVAHALDGVVLWKWRVLRNKDGSVNRANGHLWWTSCARGDPPPFMALVGQELEHTVQDARGQWRYC</sequence>
<dbReference type="Pfam" id="PF00646">
    <property type="entry name" value="F-box"/>
    <property type="match status" value="1"/>
</dbReference>
<dbReference type="PROSITE" id="PS50181">
    <property type="entry name" value="FBOX"/>
    <property type="match status" value="1"/>
</dbReference>
<feature type="domain" description="F-box" evidence="1">
    <location>
        <begin position="12"/>
        <end position="65"/>
    </location>
</feature>
<gene>
    <name evidence="2" type="ORF">PsYK624_010260</name>
</gene>
<keyword evidence="3" id="KW-1185">Reference proteome</keyword>